<keyword evidence="4" id="KW-0963">Cytoplasm</keyword>
<evidence type="ECO:0000313" key="6">
    <source>
        <dbReference type="Proteomes" id="UP000036520"/>
    </source>
</evidence>
<evidence type="ECO:0000313" key="5">
    <source>
        <dbReference type="EMBL" id="AKP53645.1"/>
    </source>
</evidence>
<dbReference type="KEGG" id="camu:CA2015_4300"/>
<evidence type="ECO:0000256" key="1">
    <source>
        <dbReference type="ARBA" id="ARBA00001968"/>
    </source>
</evidence>
<dbReference type="InterPro" id="IPR003697">
    <property type="entry name" value="Maf-like"/>
</dbReference>
<dbReference type="PIRSF" id="PIRSF006305">
    <property type="entry name" value="Maf"/>
    <property type="match status" value="1"/>
</dbReference>
<name>A0A0H4PKT2_9BACT</name>
<keyword evidence="6" id="KW-1185">Reference proteome</keyword>
<evidence type="ECO:0000256" key="2">
    <source>
        <dbReference type="ARBA" id="ARBA00022801"/>
    </source>
</evidence>
<evidence type="ECO:0000256" key="3">
    <source>
        <dbReference type="ARBA" id="ARBA00023080"/>
    </source>
</evidence>
<dbReference type="STRING" id="320787.CA2015_4300"/>
<keyword evidence="2 4" id="KW-0378">Hydrolase</keyword>
<organism evidence="5 6">
    <name type="scientific">Cyclobacterium amurskyense</name>
    <dbReference type="NCBI Taxonomy" id="320787"/>
    <lineage>
        <taxon>Bacteria</taxon>
        <taxon>Pseudomonadati</taxon>
        <taxon>Bacteroidota</taxon>
        <taxon>Cytophagia</taxon>
        <taxon>Cytophagales</taxon>
        <taxon>Cyclobacteriaceae</taxon>
        <taxon>Cyclobacterium</taxon>
    </lineage>
</organism>
<dbReference type="PANTHER" id="PTHR43213">
    <property type="entry name" value="BIFUNCTIONAL DTTP/UTP PYROPHOSPHATASE/METHYLTRANSFERASE PROTEIN-RELATED"/>
    <property type="match status" value="1"/>
</dbReference>
<dbReference type="CDD" id="cd00555">
    <property type="entry name" value="Maf"/>
    <property type="match status" value="1"/>
</dbReference>
<evidence type="ECO:0000256" key="4">
    <source>
        <dbReference type="HAMAP-Rule" id="MF_00528"/>
    </source>
</evidence>
<comment type="caution">
    <text evidence="4">Lacks conserved residue(s) required for the propagation of feature annotation.</text>
</comment>
<sequence>MLINNKKIILSSNSPRRQQLLRDLGLEFEVKTMDTDESYPENLDSEEVATYLAEKKAGTFLPSLKKDEVLITADTVVIANNTILNKPLNENEAFKMLELINGKSHLVTTGVCIADMDKKFTFCDKTEVSFSKLSQEEITYYISQFKPFDKAGAYGIQEWIGLVGIDCIKGSYYNVMGLPVNKVYQTLKANYNLVL</sequence>
<dbReference type="GO" id="GO:0036218">
    <property type="term" value="F:dTTP diphosphatase activity"/>
    <property type="evidence" value="ECO:0007669"/>
    <property type="project" value="RHEA"/>
</dbReference>
<keyword evidence="3 4" id="KW-0546">Nucleotide metabolism</keyword>
<comment type="catalytic activity">
    <reaction evidence="4">
        <text>dTTP + H2O = dTMP + diphosphate + H(+)</text>
        <dbReference type="Rhea" id="RHEA:28534"/>
        <dbReference type="ChEBI" id="CHEBI:15377"/>
        <dbReference type="ChEBI" id="CHEBI:15378"/>
        <dbReference type="ChEBI" id="CHEBI:33019"/>
        <dbReference type="ChEBI" id="CHEBI:37568"/>
        <dbReference type="ChEBI" id="CHEBI:63528"/>
        <dbReference type="EC" id="3.6.1.9"/>
    </reaction>
</comment>
<comment type="subcellular location">
    <subcellularLocation>
        <location evidence="4">Cytoplasm</location>
    </subcellularLocation>
</comment>
<feature type="active site" description="Proton acceptor" evidence="4">
    <location>
        <position position="74"/>
    </location>
</feature>
<dbReference type="EC" id="3.6.1.9" evidence="4"/>
<dbReference type="HAMAP" id="MF_00528">
    <property type="entry name" value="Maf"/>
    <property type="match status" value="1"/>
</dbReference>
<dbReference type="Proteomes" id="UP000036520">
    <property type="component" value="Chromosome"/>
</dbReference>
<comment type="similarity">
    <text evidence="4">Belongs to the Maf family. YhdE subfamily.</text>
</comment>
<dbReference type="GO" id="GO:0036221">
    <property type="term" value="F:UTP diphosphatase activity"/>
    <property type="evidence" value="ECO:0007669"/>
    <property type="project" value="RHEA"/>
</dbReference>
<dbReference type="GO" id="GO:0009117">
    <property type="term" value="P:nucleotide metabolic process"/>
    <property type="evidence" value="ECO:0007669"/>
    <property type="project" value="UniProtKB-KW"/>
</dbReference>
<proteinExistence type="inferred from homology"/>
<dbReference type="SUPFAM" id="SSF52972">
    <property type="entry name" value="ITPase-like"/>
    <property type="match status" value="1"/>
</dbReference>
<comment type="function">
    <text evidence="4">Nucleoside triphosphate pyrophosphatase that hydrolyzes dTTP and UTP. May have a dual role in cell division arrest and in preventing the incorporation of modified nucleotides into cellular nucleic acids.</text>
</comment>
<dbReference type="Gene3D" id="3.90.950.10">
    <property type="match status" value="1"/>
</dbReference>
<dbReference type="Pfam" id="PF02545">
    <property type="entry name" value="Maf"/>
    <property type="match status" value="1"/>
</dbReference>
<dbReference type="EMBL" id="CP012040">
    <property type="protein sequence ID" value="AKP53645.1"/>
    <property type="molecule type" value="Genomic_DNA"/>
</dbReference>
<dbReference type="NCBIfam" id="TIGR00172">
    <property type="entry name" value="maf"/>
    <property type="match status" value="1"/>
</dbReference>
<comment type="cofactor">
    <cofactor evidence="1 4">
        <name>a divalent metal cation</name>
        <dbReference type="ChEBI" id="CHEBI:60240"/>
    </cofactor>
</comment>
<dbReference type="InterPro" id="IPR029001">
    <property type="entry name" value="ITPase-like_fam"/>
</dbReference>
<reference evidence="5 6" key="1">
    <citation type="submission" date="2015-07" db="EMBL/GenBank/DDBJ databases">
        <authorList>
            <person name="Kim K.M."/>
        </authorList>
    </citation>
    <scope>NUCLEOTIDE SEQUENCE [LARGE SCALE GENOMIC DNA]</scope>
    <source>
        <strain evidence="5 6">KCTC 12363</strain>
    </source>
</reference>
<protein>
    <recommendedName>
        <fullName evidence="4">dTTP/UTP pyrophosphatase</fullName>
        <shortName evidence="4">dTTPase/UTPase</shortName>
        <ecNumber evidence="4">3.6.1.9</ecNumber>
    </recommendedName>
    <alternativeName>
        <fullName evidence="4">Nucleoside triphosphate pyrophosphatase</fullName>
    </alternativeName>
    <alternativeName>
        <fullName evidence="4">Nucleotide pyrophosphatase</fullName>
        <shortName evidence="4">Nucleotide PPase</shortName>
    </alternativeName>
</protein>
<dbReference type="PATRIC" id="fig|320787.5.peg.4714"/>
<feature type="site" description="Important for substrate specificity" evidence="4">
    <location>
        <position position="75"/>
    </location>
</feature>
<dbReference type="AlphaFoldDB" id="A0A0H4PKT2"/>
<dbReference type="OrthoDB" id="9807767at2"/>
<feature type="site" description="Important for substrate specificity" evidence="4">
    <location>
        <position position="157"/>
    </location>
</feature>
<gene>
    <name evidence="5" type="ORF">CA2015_4300</name>
</gene>
<comment type="catalytic activity">
    <reaction evidence="4">
        <text>UTP + H2O = UMP + diphosphate + H(+)</text>
        <dbReference type="Rhea" id="RHEA:29395"/>
        <dbReference type="ChEBI" id="CHEBI:15377"/>
        <dbReference type="ChEBI" id="CHEBI:15378"/>
        <dbReference type="ChEBI" id="CHEBI:33019"/>
        <dbReference type="ChEBI" id="CHEBI:46398"/>
        <dbReference type="ChEBI" id="CHEBI:57865"/>
        <dbReference type="EC" id="3.6.1.9"/>
    </reaction>
</comment>
<accession>A0A0H4PKT2</accession>
<dbReference type="RefSeq" id="WP_048643727.1">
    <property type="nucleotide sequence ID" value="NZ_CP012040.1"/>
</dbReference>
<dbReference type="GO" id="GO:0005737">
    <property type="term" value="C:cytoplasm"/>
    <property type="evidence" value="ECO:0007669"/>
    <property type="project" value="UniProtKB-SubCell"/>
</dbReference>
<feature type="site" description="Important for substrate specificity" evidence="4">
    <location>
        <position position="16"/>
    </location>
</feature>
<dbReference type="PANTHER" id="PTHR43213:SF5">
    <property type="entry name" value="BIFUNCTIONAL DTTP_UTP PYROPHOSPHATASE_METHYLTRANSFERASE PROTEIN-RELATED"/>
    <property type="match status" value="1"/>
</dbReference>